<dbReference type="GO" id="GO:0005524">
    <property type="term" value="F:ATP binding"/>
    <property type="evidence" value="ECO:0007669"/>
    <property type="project" value="UniProtKB-KW"/>
</dbReference>
<feature type="domain" description="Helicase C-terminal" evidence="12">
    <location>
        <begin position="605"/>
        <end position="764"/>
    </location>
</feature>
<dbReference type="SMART" id="SM00487">
    <property type="entry name" value="DEXDc"/>
    <property type="match status" value="1"/>
</dbReference>
<dbReference type="SMART" id="SM00490">
    <property type="entry name" value="HELICc"/>
    <property type="match status" value="1"/>
</dbReference>
<dbReference type="GO" id="GO:0044027">
    <property type="term" value="P:negative regulation of gene expression via chromosomal CpG island methylation"/>
    <property type="evidence" value="ECO:0007669"/>
    <property type="project" value="TreeGrafter"/>
</dbReference>
<dbReference type="AlphaFoldDB" id="A0A834N4H4"/>
<dbReference type="GO" id="GO:0004386">
    <property type="term" value="F:helicase activity"/>
    <property type="evidence" value="ECO:0007669"/>
    <property type="project" value="UniProtKB-KW"/>
</dbReference>
<dbReference type="Pfam" id="PF00176">
    <property type="entry name" value="SNF2-rel_dom"/>
    <property type="match status" value="1"/>
</dbReference>
<gene>
    <name evidence="13" type="ORF">HZH68_010007</name>
</gene>
<dbReference type="GO" id="GO:0006346">
    <property type="term" value="P:DNA methylation-dependent constitutive heterochromatin formation"/>
    <property type="evidence" value="ECO:0007669"/>
    <property type="project" value="TreeGrafter"/>
</dbReference>
<dbReference type="Pfam" id="PF00271">
    <property type="entry name" value="Helicase_C"/>
    <property type="match status" value="1"/>
</dbReference>
<evidence type="ECO:0000256" key="5">
    <source>
        <dbReference type="ARBA" id="ARBA00022806"/>
    </source>
</evidence>
<dbReference type="InterPro" id="IPR049730">
    <property type="entry name" value="SNF2/RAD54-like_C"/>
</dbReference>
<feature type="domain" description="Helicase ATP-binding" evidence="11">
    <location>
        <begin position="229"/>
        <end position="400"/>
    </location>
</feature>
<evidence type="ECO:0000256" key="4">
    <source>
        <dbReference type="ARBA" id="ARBA00022801"/>
    </source>
</evidence>
<evidence type="ECO:0000256" key="10">
    <source>
        <dbReference type="SAM" id="MobiDB-lite"/>
    </source>
</evidence>
<dbReference type="EMBL" id="JACSDZ010000009">
    <property type="protein sequence ID" value="KAF7395957.1"/>
    <property type="molecule type" value="Genomic_DNA"/>
</dbReference>
<dbReference type="CDD" id="cd18793">
    <property type="entry name" value="SF2_C_SNF"/>
    <property type="match status" value="1"/>
</dbReference>
<dbReference type="PROSITE" id="PS51194">
    <property type="entry name" value="HELICASE_CTER"/>
    <property type="match status" value="1"/>
</dbReference>
<feature type="compositionally biased region" description="Polar residues" evidence="10">
    <location>
        <begin position="45"/>
        <end position="55"/>
    </location>
</feature>
<dbReference type="SUPFAM" id="SSF52540">
    <property type="entry name" value="P-loop containing nucleoside triphosphate hydrolases"/>
    <property type="match status" value="2"/>
</dbReference>
<feature type="region of interest" description="Disordered" evidence="10">
    <location>
        <begin position="1"/>
        <end position="55"/>
    </location>
</feature>
<evidence type="ECO:0000256" key="7">
    <source>
        <dbReference type="ARBA" id="ARBA00023054"/>
    </source>
</evidence>
<name>A0A834N4H4_VESGE</name>
<dbReference type="GO" id="GO:0016787">
    <property type="term" value="F:hydrolase activity"/>
    <property type="evidence" value="ECO:0007669"/>
    <property type="project" value="UniProtKB-KW"/>
</dbReference>
<dbReference type="PANTHER" id="PTHR47161">
    <property type="entry name" value="LYMPHOID-SPECIFIC HELICASE"/>
    <property type="match status" value="1"/>
</dbReference>
<evidence type="ECO:0000259" key="12">
    <source>
        <dbReference type="PROSITE" id="PS51194"/>
    </source>
</evidence>
<evidence type="ECO:0008006" key="15">
    <source>
        <dbReference type="Google" id="ProtNLM"/>
    </source>
</evidence>
<dbReference type="GO" id="GO:0005721">
    <property type="term" value="C:pericentric heterochromatin"/>
    <property type="evidence" value="ECO:0007669"/>
    <property type="project" value="TreeGrafter"/>
</dbReference>
<feature type="compositionally biased region" description="Low complexity" evidence="10">
    <location>
        <begin position="17"/>
        <end position="29"/>
    </location>
</feature>
<protein>
    <recommendedName>
        <fullName evidence="15">Lymphoid-specific helicase</fullName>
    </recommendedName>
</protein>
<dbReference type="InterPro" id="IPR001650">
    <property type="entry name" value="Helicase_C-like"/>
</dbReference>
<evidence type="ECO:0000259" key="11">
    <source>
        <dbReference type="PROSITE" id="PS51192"/>
    </source>
</evidence>
<evidence type="ECO:0000256" key="1">
    <source>
        <dbReference type="ARBA" id="ARBA00004123"/>
    </source>
</evidence>
<dbReference type="Gene3D" id="3.40.50.300">
    <property type="entry name" value="P-loop containing nucleotide triphosphate hydrolases"/>
    <property type="match status" value="1"/>
</dbReference>
<keyword evidence="14" id="KW-1185">Reference proteome</keyword>
<keyword evidence="4" id="KW-0378">Hydrolase</keyword>
<evidence type="ECO:0000313" key="13">
    <source>
        <dbReference type="EMBL" id="KAF7395957.1"/>
    </source>
</evidence>
<evidence type="ECO:0000256" key="8">
    <source>
        <dbReference type="ARBA" id="ARBA00023242"/>
    </source>
</evidence>
<evidence type="ECO:0000256" key="3">
    <source>
        <dbReference type="ARBA" id="ARBA00022741"/>
    </source>
</evidence>
<accession>A0A834N4H4</accession>
<keyword evidence="7 9" id="KW-0175">Coiled coil</keyword>
<reference evidence="13" key="1">
    <citation type="journal article" date="2020" name="G3 (Bethesda)">
        <title>High-Quality Assemblies for Three Invasive Social Wasps from the &lt;i&gt;Vespula&lt;/i&gt; Genus.</title>
        <authorList>
            <person name="Harrop T.W.R."/>
            <person name="Guhlin J."/>
            <person name="McLaughlin G.M."/>
            <person name="Permina E."/>
            <person name="Stockwell P."/>
            <person name="Gilligan J."/>
            <person name="Le Lec M.F."/>
            <person name="Gruber M.A.M."/>
            <person name="Quinn O."/>
            <person name="Lovegrove M."/>
            <person name="Duncan E.J."/>
            <person name="Remnant E.J."/>
            <person name="Van Eeckhoven J."/>
            <person name="Graham B."/>
            <person name="Knapp R.A."/>
            <person name="Langford K.W."/>
            <person name="Kronenberg Z."/>
            <person name="Press M.O."/>
            <person name="Eacker S.M."/>
            <person name="Wilson-Rankin E.E."/>
            <person name="Purcell J."/>
            <person name="Lester P.J."/>
            <person name="Dearden P.K."/>
        </authorList>
    </citation>
    <scope>NUCLEOTIDE SEQUENCE</scope>
    <source>
        <strain evidence="13">Linc-1</strain>
    </source>
</reference>
<dbReference type="FunFam" id="3.40.50.10810:FF:000015">
    <property type="entry name" value="lymphoid-specific helicase isoform X1"/>
    <property type="match status" value="1"/>
</dbReference>
<feature type="compositionally biased region" description="Basic and acidic residues" evidence="10">
    <location>
        <begin position="30"/>
        <end position="39"/>
    </location>
</feature>
<keyword evidence="3" id="KW-0547">Nucleotide-binding</keyword>
<evidence type="ECO:0000313" key="14">
    <source>
        <dbReference type="Proteomes" id="UP000617340"/>
    </source>
</evidence>
<comment type="subcellular location">
    <subcellularLocation>
        <location evidence="1">Nucleus</location>
    </subcellularLocation>
</comment>
<comment type="caution">
    <text evidence="13">The sequence shown here is derived from an EMBL/GenBank/DDBJ whole genome shotgun (WGS) entry which is preliminary data.</text>
</comment>
<feature type="region of interest" description="Disordered" evidence="10">
    <location>
        <begin position="131"/>
        <end position="160"/>
    </location>
</feature>
<dbReference type="InterPro" id="IPR000330">
    <property type="entry name" value="SNF2_N"/>
</dbReference>
<dbReference type="Gene3D" id="3.40.50.10810">
    <property type="entry name" value="Tandem AAA-ATPase domain"/>
    <property type="match status" value="1"/>
</dbReference>
<comment type="similarity">
    <text evidence="2">Belongs to the SNF2/RAD54 helicase family.</text>
</comment>
<dbReference type="PANTHER" id="PTHR47161:SF1">
    <property type="entry name" value="LYMPHOID-SPECIFIC HELICASE"/>
    <property type="match status" value="1"/>
</dbReference>
<keyword evidence="5" id="KW-0347">Helicase</keyword>
<organism evidence="13 14">
    <name type="scientific">Vespula germanica</name>
    <name type="common">German yellow jacket</name>
    <name type="synonym">Paravespula germanica</name>
    <dbReference type="NCBI Taxonomy" id="30212"/>
    <lineage>
        <taxon>Eukaryota</taxon>
        <taxon>Metazoa</taxon>
        <taxon>Ecdysozoa</taxon>
        <taxon>Arthropoda</taxon>
        <taxon>Hexapoda</taxon>
        <taxon>Insecta</taxon>
        <taxon>Pterygota</taxon>
        <taxon>Neoptera</taxon>
        <taxon>Endopterygota</taxon>
        <taxon>Hymenoptera</taxon>
        <taxon>Apocrita</taxon>
        <taxon>Aculeata</taxon>
        <taxon>Vespoidea</taxon>
        <taxon>Vespidae</taxon>
        <taxon>Vespinae</taxon>
        <taxon>Vespula</taxon>
    </lineage>
</organism>
<sequence length="813" mass="94923">MEQTNDEILTMKEDSNNSDNNFDNNFDNNSDNKSDKDIVVDCDSPSKTSDSTDNKSLSIIADHSKLDDKVIEDNVTNEKKRRRDEINEEKRIAQEEYNKTLHEQRYKRLMHLLTQSQFYANYLLEKITSTSSQEIKDQKEATNENLPPKKKEKKKNTQEYDIRQYISPKMEKKINSDRSKSNLSPKQISEELLNLDIETQVDNCENFCVPKHFTGTLYEYQREGLQWLKVLYENGLNGILADEMGLGKTIQIIALLCHLLEKHQGGPYLIIAPLSTIPNWVSEFKKFAPDLPIIVFHGSKNIRLNICKKITQSYSVKGEYRTRPIVLTTYEMPLVEHKFLMSQKWRYIIVDEGQRIKNHESLLSRILRTFPSMNRLLLTGTPLQNNLAELWSLLNFLLPEIFNDLAVFESWFNINELQSTEATKKILKQEEEKHILSSLREILKPFVLRREKSDVHINIPPKKELIVYAPLSRLQHELYRAVLNYDIYHKIEREPILETLDGSRPKRKRIITNTMDIIDNVSNELTSPEPKEEGILTHRDLLEWKKHINITDQNRDFLKNLRFQSRWVVYKKIVNHPYLLYNPLDLNGMHSINDDIIKSSGKLLVLDAMLAKLKKQEHKVLLFSTMTKLLNIIEDYLSLRNYKYVRLDGSSKLEERGTNIHRFNTDPELFLFLISTKAGGTGLNLAAADTVIIYDSDWNPQVDIQAMARCHRIGQTRPVVIYKFCTKRTIDEVIIKRAEAKRLLEKMVMSKKLRKLDIHSKDTLMELKQLLESKESTIVTSTLEVFTEEELNELMDRSDMAHDNSAGTRKFTY</sequence>
<dbReference type="GO" id="GO:0003682">
    <property type="term" value="F:chromatin binding"/>
    <property type="evidence" value="ECO:0007669"/>
    <property type="project" value="TreeGrafter"/>
</dbReference>
<dbReference type="GO" id="GO:0031508">
    <property type="term" value="P:pericentric heterochromatin formation"/>
    <property type="evidence" value="ECO:0007669"/>
    <property type="project" value="TreeGrafter"/>
</dbReference>
<keyword evidence="8" id="KW-0539">Nucleus</keyword>
<dbReference type="Proteomes" id="UP000617340">
    <property type="component" value="Unassembled WGS sequence"/>
</dbReference>
<feature type="coiled-coil region" evidence="9">
    <location>
        <begin position="76"/>
        <end position="103"/>
    </location>
</feature>
<proteinExistence type="inferred from homology"/>
<dbReference type="InterPro" id="IPR027417">
    <property type="entry name" value="P-loop_NTPase"/>
</dbReference>
<dbReference type="InterPro" id="IPR038718">
    <property type="entry name" value="SNF2-like_sf"/>
</dbReference>
<evidence type="ECO:0000256" key="2">
    <source>
        <dbReference type="ARBA" id="ARBA00007025"/>
    </source>
</evidence>
<keyword evidence="6" id="KW-0067">ATP-binding</keyword>
<dbReference type="InterPro" id="IPR014001">
    <property type="entry name" value="Helicase_ATP-bd"/>
</dbReference>
<evidence type="ECO:0000256" key="9">
    <source>
        <dbReference type="SAM" id="Coils"/>
    </source>
</evidence>
<dbReference type="PROSITE" id="PS51192">
    <property type="entry name" value="HELICASE_ATP_BIND_1"/>
    <property type="match status" value="1"/>
</dbReference>
<dbReference type="GO" id="GO:0005634">
    <property type="term" value="C:nucleus"/>
    <property type="evidence" value="ECO:0007669"/>
    <property type="project" value="UniProtKB-SubCell"/>
</dbReference>
<evidence type="ECO:0000256" key="6">
    <source>
        <dbReference type="ARBA" id="ARBA00022840"/>
    </source>
</evidence>